<evidence type="ECO:0000256" key="7">
    <source>
        <dbReference type="ARBA" id="ARBA00022840"/>
    </source>
</evidence>
<evidence type="ECO:0000256" key="6">
    <source>
        <dbReference type="ARBA" id="ARBA00022777"/>
    </source>
</evidence>
<keyword evidence="5 9" id="KW-0547">Nucleotide-binding</keyword>
<dbReference type="HAMAP" id="MF_00061">
    <property type="entry name" value="IspE"/>
    <property type="match status" value="1"/>
</dbReference>
<comment type="catalytic activity">
    <reaction evidence="9">
        <text>4-CDP-2-C-methyl-D-erythritol + ATP = 4-CDP-2-C-methyl-D-erythritol 2-phosphate + ADP + H(+)</text>
        <dbReference type="Rhea" id="RHEA:18437"/>
        <dbReference type="ChEBI" id="CHEBI:15378"/>
        <dbReference type="ChEBI" id="CHEBI:30616"/>
        <dbReference type="ChEBI" id="CHEBI:57823"/>
        <dbReference type="ChEBI" id="CHEBI:57919"/>
        <dbReference type="ChEBI" id="CHEBI:456216"/>
        <dbReference type="EC" id="2.7.1.148"/>
    </reaction>
</comment>
<dbReference type="Pfam" id="PF08544">
    <property type="entry name" value="GHMP_kinases_C"/>
    <property type="match status" value="1"/>
</dbReference>
<evidence type="ECO:0000259" key="11">
    <source>
        <dbReference type="Pfam" id="PF00288"/>
    </source>
</evidence>
<evidence type="ECO:0000256" key="1">
    <source>
        <dbReference type="ARBA" id="ARBA00009684"/>
    </source>
</evidence>
<comment type="function">
    <text evidence="9">Catalyzes the phosphorylation of the position 2 hydroxy group of 4-diphosphocytidyl-2C-methyl-D-erythritol.</text>
</comment>
<evidence type="ECO:0000256" key="2">
    <source>
        <dbReference type="ARBA" id="ARBA00012052"/>
    </source>
</evidence>
<evidence type="ECO:0000256" key="3">
    <source>
        <dbReference type="ARBA" id="ARBA00017473"/>
    </source>
</evidence>
<dbReference type="GO" id="GO:0050515">
    <property type="term" value="F:4-(cytidine 5'-diphospho)-2-C-methyl-D-erythritol kinase activity"/>
    <property type="evidence" value="ECO:0007669"/>
    <property type="project" value="UniProtKB-UniRule"/>
</dbReference>
<organism evidence="13 14">
    <name type="scientific">Arthrobacter livingstonensis</name>
    <dbReference type="NCBI Taxonomy" id="670078"/>
    <lineage>
        <taxon>Bacteria</taxon>
        <taxon>Bacillati</taxon>
        <taxon>Actinomycetota</taxon>
        <taxon>Actinomycetes</taxon>
        <taxon>Micrococcales</taxon>
        <taxon>Micrococcaceae</taxon>
        <taxon>Arthrobacter</taxon>
    </lineage>
</organism>
<evidence type="ECO:0000256" key="5">
    <source>
        <dbReference type="ARBA" id="ARBA00022741"/>
    </source>
</evidence>
<dbReference type="Gene3D" id="3.30.70.890">
    <property type="entry name" value="GHMP kinase, C-terminal domain"/>
    <property type="match status" value="1"/>
</dbReference>
<name>A0A2V5LLM9_9MICC</name>
<dbReference type="OrthoDB" id="3173073at2"/>
<evidence type="ECO:0000256" key="4">
    <source>
        <dbReference type="ARBA" id="ARBA00022679"/>
    </source>
</evidence>
<comment type="pathway">
    <text evidence="9">Isoprenoid biosynthesis; isopentenyl diphosphate biosynthesis via DXP pathway; isopentenyl diphosphate from 1-deoxy-D-xylulose 5-phosphate: step 3/6.</text>
</comment>
<proteinExistence type="inferred from homology"/>
<comment type="caution">
    <text evidence="13">The sequence shown here is derived from an EMBL/GenBank/DDBJ whole genome shotgun (WGS) entry which is preliminary data.</text>
</comment>
<keyword evidence="4 9" id="KW-0808">Transferase</keyword>
<comment type="similarity">
    <text evidence="1 9">Belongs to the GHMP kinase family. IspE subfamily.</text>
</comment>
<dbReference type="EC" id="2.7.1.148" evidence="2 9"/>
<sequence>MNPGRDSSAGGAAEGRRGNAGRRPGPADVFPESLGAEYDWTGRPKHVRVQAPGKINASFRVGPLRDDGYHTVASTYLAVSLYEEVQATAKPGTPPSDVTVSISPGSSLAPELLAGIPLDGRNLAVRAALLVADISENACGVHLEISKHVPIAGGMGGGSADAAAALVACDALWHTGLSREELSLLGAELGADVPFALLGGAAVGLGVGDRLTSALAPEPLHWVLVQSDFGLSTPVVYGTLDSLRAGEDPVEPDQVDPRILAALRAADPALLAPCLENDLQRAAVHLAPGLADVLDAGTRLGALATLVSGSGPTVAMLARDPAHALELVAQLAGDGLDAQAVEGPVHGAQRIVDA</sequence>
<dbReference type="InterPro" id="IPR006204">
    <property type="entry name" value="GHMP_kinase_N_dom"/>
</dbReference>
<dbReference type="SUPFAM" id="SSF54211">
    <property type="entry name" value="Ribosomal protein S5 domain 2-like"/>
    <property type="match status" value="1"/>
</dbReference>
<dbReference type="InterPro" id="IPR004424">
    <property type="entry name" value="IspE"/>
</dbReference>
<dbReference type="AlphaFoldDB" id="A0A2V5LLM9"/>
<dbReference type="Pfam" id="PF00288">
    <property type="entry name" value="GHMP_kinases_N"/>
    <property type="match status" value="1"/>
</dbReference>
<dbReference type="NCBIfam" id="NF002870">
    <property type="entry name" value="PRK03188.1"/>
    <property type="match status" value="1"/>
</dbReference>
<keyword evidence="7 9" id="KW-0067">ATP-binding</keyword>
<dbReference type="Gene3D" id="3.30.230.10">
    <property type="match status" value="1"/>
</dbReference>
<dbReference type="UniPathway" id="UPA00056">
    <property type="reaction ID" value="UER00094"/>
</dbReference>
<feature type="domain" description="GHMP kinase C-terminal" evidence="12">
    <location>
        <begin position="260"/>
        <end position="331"/>
    </location>
</feature>
<dbReference type="PANTHER" id="PTHR43527">
    <property type="entry name" value="4-DIPHOSPHOCYTIDYL-2-C-METHYL-D-ERYTHRITOL KINASE, CHLOROPLASTIC"/>
    <property type="match status" value="1"/>
</dbReference>
<dbReference type="GO" id="GO:0005524">
    <property type="term" value="F:ATP binding"/>
    <property type="evidence" value="ECO:0007669"/>
    <property type="project" value="UniProtKB-UniRule"/>
</dbReference>
<dbReference type="PANTHER" id="PTHR43527:SF2">
    <property type="entry name" value="4-DIPHOSPHOCYTIDYL-2-C-METHYL-D-ERYTHRITOL KINASE, CHLOROPLASTIC"/>
    <property type="match status" value="1"/>
</dbReference>
<dbReference type="InterPro" id="IPR036554">
    <property type="entry name" value="GHMP_kinase_C_sf"/>
</dbReference>
<dbReference type="GO" id="GO:0016114">
    <property type="term" value="P:terpenoid biosynthetic process"/>
    <property type="evidence" value="ECO:0007669"/>
    <property type="project" value="UniProtKB-UniRule"/>
</dbReference>
<feature type="active site" evidence="9">
    <location>
        <position position="54"/>
    </location>
</feature>
<feature type="binding site" evidence="9">
    <location>
        <begin position="150"/>
        <end position="160"/>
    </location>
    <ligand>
        <name>ATP</name>
        <dbReference type="ChEBI" id="CHEBI:30616"/>
    </ligand>
</feature>
<accession>A0A2V5LLM9</accession>
<evidence type="ECO:0000256" key="10">
    <source>
        <dbReference type="SAM" id="MobiDB-lite"/>
    </source>
</evidence>
<dbReference type="NCBIfam" id="TIGR00154">
    <property type="entry name" value="ispE"/>
    <property type="match status" value="1"/>
</dbReference>
<reference evidence="13 14" key="1">
    <citation type="submission" date="2018-05" db="EMBL/GenBank/DDBJ databases">
        <title>Genetic diversity of glacier-inhabiting Cryobacterium bacteria in China and description of Cryobacterium mengkeensis sp. nov. and Arthrobacter glacialis sp. nov.</title>
        <authorList>
            <person name="Liu Q."/>
            <person name="Xin Y.-H."/>
        </authorList>
    </citation>
    <scope>NUCLEOTIDE SEQUENCE [LARGE SCALE GENOMIC DNA]</scope>
    <source>
        <strain evidence="13 14">LI2</strain>
    </source>
</reference>
<evidence type="ECO:0000259" key="12">
    <source>
        <dbReference type="Pfam" id="PF08544"/>
    </source>
</evidence>
<dbReference type="SUPFAM" id="SSF55060">
    <property type="entry name" value="GHMP Kinase, C-terminal domain"/>
    <property type="match status" value="1"/>
</dbReference>
<feature type="domain" description="GHMP kinase N-terminal" evidence="11">
    <location>
        <begin position="122"/>
        <end position="200"/>
    </location>
</feature>
<evidence type="ECO:0000313" key="14">
    <source>
        <dbReference type="Proteomes" id="UP000247832"/>
    </source>
</evidence>
<feature type="active site" evidence="9">
    <location>
        <position position="192"/>
    </location>
</feature>
<keyword evidence="14" id="KW-1185">Reference proteome</keyword>
<dbReference type="InterPro" id="IPR020568">
    <property type="entry name" value="Ribosomal_Su5_D2-typ_SF"/>
</dbReference>
<dbReference type="GO" id="GO:0019288">
    <property type="term" value="P:isopentenyl diphosphate biosynthetic process, methylerythritol 4-phosphate pathway"/>
    <property type="evidence" value="ECO:0007669"/>
    <property type="project" value="UniProtKB-UniRule"/>
</dbReference>
<protein>
    <recommendedName>
        <fullName evidence="3 9">4-diphosphocytidyl-2-C-methyl-D-erythritol kinase</fullName>
        <shortName evidence="9">CMK</shortName>
        <ecNumber evidence="2 9">2.7.1.148</ecNumber>
    </recommendedName>
    <alternativeName>
        <fullName evidence="8 9">4-(cytidine-5'-diphospho)-2-C-methyl-D-erythritol kinase</fullName>
    </alternativeName>
</protein>
<keyword evidence="9" id="KW-0414">Isoprene biosynthesis</keyword>
<dbReference type="Proteomes" id="UP000247832">
    <property type="component" value="Unassembled WGS sequence"/>
</dbReference>
<dbReference type="EMBL" id="QJVD01000005">
    <property type="protein sequence ID" value="PYI68380.1"/>
    <property type="molecule type" value="Genomic_DNA"/>
</dbReference>
<evidence type="ECO:0000256" key="8">
    <source>
        <dbReference type="ARBA" id="ARBA00032554"/>
    </source>
</evidence>
<evidence type="ECO:0000256" key="9">
    <source>
        <dbReference type="HAMAP-Rule" id="MF_00061"/>
    </source>
</evidence>
<keyword evidence="6 9" id="KW-0418">Kinase</keyword>
<feature type="region of interest" description="Disordered" evidence="10">
    <location>
        <begin position="1"/>
        <end position="31"/>
    </location>
</feature>
<feature type="compositionally biased region" description="Low complexity" evidence="10">
    <location>
        <begin position="1"/>
        <end position="11"/>
    </location>
</feature>
<dbReference type="InterPro" id="IPR014721">
    <property type="entry name" value="Ribsml_uS5_D2-typ_fold_subgr"/>
</dbReference>
<dbReference type="InterPro" id="IPR013750">
    <property type="entry name" value="GHMP_kinase_C_dom"/>
</dbReference>
<evidence type="ECO:0000313" key="13">
    <source>
        <dbReference type="EMBL" id="PYI68380.1"/>
    </source>
</evidence>
<gene>
    <name evidence="9" type="primary">ispE</name>
    <name evidence="13" type="ORF">CVV68_06085</name>
</gene>